<sequence length="151" mass="17473">MKYKVGILSVLVMLFTAAVRAESDPQNFFQNYTRLGDDFNPMVAELYDDSAKIHAYRVYPHGLERNMEFTGAQWKELVKKVMPLAKLQNDNSTFSDIKISEIEGGYKLKANRYSKRKCYTDTGYYMILKKQENGSLAILEEYMETKPLPNC</sequence>
<evidence type="ECO:0000313" key="2">
    <source>
        <dbReference type="EMBL" id="MBZ9613768.1"/>
    </source>
</evidence>
<feature type="signal peptide" evidence="1">
    <location>
        <begin position="1"/>
        <end position="21"/>
    </location>
</feature>
<feature type="chain" id="PRO_5047213398" description="Nuclear transport factor 2 family protein" evidence="1">
    <location>
        <begin position="22"/>
        <end position="151"/>
    </location>
</feature>
<reference evidence="2 3" key="1">
    <citation type="submission" date="2020-12" db="EMBL/GenBank/DDBJ databases">
        <authorList>
            <person name="Ruan W."/>
            <person name="Khan S.A."/>
            <person name="Jeon C.O."/>
        </authorList>
    </citation>
    <scope>NUCLEOTIDE SEQUENCE [LARGE SCALE GENOMIC DNA]</scope>
    <source>
        <strain evidence="2 3">MA-13</strain>
    </source>
</reference>
<evidence type="ECO:0008006" key="4">
    <source>
        <dbReference type="Google" id="ProtNLM"/>
    </source>
</evidence>
<reference evidence="2 3" key="2">
    <citation type="submission" date="2021-08" db="EMBL/GenBank/DDBJ databases">
        <title>Rheinheimera aquimaris sp. nov., isolated from seawater of the East Sea in Korea.</title>
        <authorList>
            <person name="Kim K.H."/>
            <person name="Wenting R."/>
            <person name="Kim K.R."/>
            <person name="Jeon C.O."/>
        </authorList>
    </citation>
    <scope>NUCLEOTIDE SEQUENCE [LARGE SCALE GENOMIC DNA]</scope>
    <source>
        <strain evidence="2 3">MA-13</strain>
    </source>
</reference>
<dbReference type="Proteomes" id="UP000663814">
    <property type="component" value="Unassembled WGS sequence"/>
</dbReference>
<comment type="caution">
    <text evidence="2">The sequence shown here is derived from an EMBL/GenBank/DDBJ whole genome shotgun (WGS) entry which is preliminary data.</text>
</comment>
<evidence type="ECO:0000256" key="1">
    <source>
        <dbReference type="SAM" id="SignalP"/>
    </source>
</evidence>
<evidence type="ECO:0000313" key="3">
    <source>
        <dbReference type="Proteomes" id="UP000663814"/>
    </source>
</evidence>
<name>A0ABS7XGI5_9GAMM</name>
<organism evidence="2 3">
    <name type="scientific">Rheinheimera maricola</name>
    <dbReference type="NCBI Taxonomy" id="2793282"/>
    <lineage>
        <taxon>Bacteria</taxon>
        <taxon>Pseudomonadati</taxon>
        <taxon>Pseudomonadota</taxon>
        <taxon>Gammaproteobacteria</taxon>
        <taxon>Chromatiales</taxon>
        <taxon>Chromatiaceae</taxon>
        <taxon>Rheinheimera</taxon>
    </lineage>
</organism>
<protein>
    <recommendedName>
        <fullName evidence="4">Nuclear transport factor 2 family protein</fullName>
    </recommendedName>
</protein>
<keyword evidence="1" id="KW-0732">Signal</keyword>
<gene>
    <name evidence="2" type="ORF">I4W93_019410</name>
</gene>
<dbReference type="RefSeq" id="WP_205313546.1">
    <property type="nucleotide sequence ID" value="NZ_JAERPS020000011.1"/>
</dbReference>
<keyword evidence="3" id="KW-1185">Reference proteome</keyword>
<dbReference type="EMBL" id="JAERPS020000011">
    <property type="protein sequence ID" value="MBZ9613768.1"/>
    <property type="molecule type" value="Genomic_DNA"/>
</dbReference>
<proteinExistence type="predicted"/>
<accession>A0ABS7XGI5</accession>